<dbReference type="SUPFAM" id="SSF75304">
    <property type="entry name" value="Amidase signature (AS) enzymes"/>
    <property type="match status" value="1"/>
</dbReference>
<keyword evidence="4" id="KW-1185">Reference proteome</keyword>
<comment type="similarity">
    <text evidence="1">Belongs to the amidase family.</text>
</comment>
<evidence type="ECO:0000313" key="4">
    <source>
        <dbReference type="Proteomes" id="UP000887568"/>
    </source>
</evidence>
<reference evidence="3" key="1">
    <citation type="submission" date="2022-11" db="UniProtKB">
        <authorList>
            <consortium name="EnsemblMetazoa"/>
        </authorList>
    </citation>
    <scope>IDENTIFICATION</scope>
</reference>
<dbReference type="Pfam" id="PF01425">
    <property type="entry name" value="Amidase"/>
    <property type="match status" value="1"/>
</dbReference>
<dbReference type="InterPro" id="IPR000120">
    <property type="entry name" value="Amidase"/>
</dbReference>
<dbReference type="GeneID" id="119723568"/>
<protein>
    <recommendedName>
        <fullName evidence="2">Amidase domain-containing protein</fullName>
    </recommendedName>
</protein>
<dbReference type="OrthoDB" id="421993at2759"/>
<dbReference type="RefSeq" id="XP_038050216.1">
    <property type="nucleotide sequence ID" value="XM_038194288.1"/>
</dbReference>
<dbReference type="AlphaFoldDB" id="A0A913ZEJ9"/>
<evidence type="ECO:0000313" key="3">
    <source>
        <dbReference type="EnsemblMetazoa" id="XP_038050217.1"/>
    </source>
</evidence>
<dbReference type="PROSITE" id="PS00571">
    <property type="entry name" value="AMIDASES"/>
    <property type="match status" value="1"/>
</dbReference>
<sequence length="454" mass="50106">MYRLGINDLLQLFSDGTLTCEVYTRRVIQRAQDLKVFNYFVSMNKDRMLKDAQEADARYRNKTNRPLEGIPIAMKDNIDIEGEPTEAGTPGLAGLKPKHTAEVARRLFDAGAIHAGRANMHELAFGISSRNDHKGPCHNFHNFDYTCGGSSGGSGGAVSADIVPAALGTDTGGSIRIPSSYCGVFGLRPTSGRWPADYGVKMSHVRDSVGPLVRSAVDIAILDGVMTGEEPHEELKPGQIRIGVPRPSFWEGLDAEVEEYAERFLVRLKEKGFGIVEVPEVPGSRELLEKYVRATVYKEMIPRLEGYLSYHGHDVTAQSVIDKIASPDVKGYFQYALKNPPTEEEYKKAMATREEARKNLRPFFEDHHLDCILVPANKIPPPTLRTFEDRNSELLGLITQNDDFGNICNNPSLVIPGGFARRSGVPFGMQIEGYTGSDRRVIAVAVAIEKALNL</sequence>
<dbReference type="Gene3D" id="3.90.1300.10">
    <property type="entry name" value="Amidase signature (AS) domain"/>
    <property type="match status" value="1"/>
</dbReference>
<organism evidence="3 4">
    <name type="scientific">Patiria miniata</name>
    <name type="common">Bat star</name>
    <name type="synonym">Asterina miniata</name>
    <dbReference type="NCBI Taxonomy" id="46514"/>
    <lineage>
        <taxon>Eukaryota</taxon>
        <taxon>Metazoa</taxon>
        <taxon>Echinodermata</taxon>
        <taxon>Eleutherozoa</taxon>
        <taxon>Asterozoa</taxon>
        <taxon>Asteroidea</taxon>
        <taxon>Valvatacea</taxon>
        <taxon>Valvatida</taxon>
        <taxon>Asterinidae</taxon>
        <taxon>Patiria</taxon>
    </lineage>
</organism>
<dbReference type="EnsemblMetazoa" id="XM_038194288.1">
    <property type="protein sequence ID" value="XP_038050216.1"/>
    <property type="gene ID" value="LOC119723568"/>
</dbReference>
<dbReference type="RefSeq" id="XP_038050217.1">
    <property type="nucleotide sequence ID" value="XM_038194289.1"/>
</dbReference>
<dbReference type="PANTHER" id="PTHR11895">
    <property type="entry name" value="TRANSAMIDASE"/>
    <property type="match status" value="1"/>
</dbReference>
<evidence type="ECO:0000256" key="1">
    <source>
        <dbReference type="ARBA" id="ARBA00009199"/>
    </source>
</evidence>
<dbReference type="InterPro" id="IPR023631">
    <property type="entry name" value="Amidase_dom"/>
</dbReference>
<feature type="domain" description="Amidase" evidence="2">
    <location>
        <begin position="24"/>
        <end position="441"/>
    </location>
</feature>
<dbReference type="EnsemblMetazoa" id="XM_038194289.1">
    <property type="protein sequence ID" value="XP_038050217.1"/>
    <property type="gene ID" value="LOC119723568"/>
</dbReference>
<evidence type="ECO:0000259" key="2">
    <source>
        <dbReference type="Pfam" id="PF01425"/>
    </source>
</evidence>
<dbReference type="RefSeq" id="XP_038050218.1">
    <property type="nucleotide sequence ID" value="XM_038194290.1"/>
</dbReference>
<proteinExistence type="inferred from homology"/>
<dbReference type="Proteomes" id="UP000887568">
    <property type="component" value="Unplaced"/>
</dbReference>
<dbReference type="InterPro" id="IPR036928">
    <property type="entry name" value="AS_sf"/>
</dbReference>
<dbReference type="EnsemblMetazoa" id="XM_038194290.1">
    <property type="protein sequence ID" value="XP_038050218.1"/>
    <property type="gene ID" value="LOC119723568"/>
</dbReference>
<dbReference type="GO" id="GO:0003824">
    <property type="term" value="F:catalytic activity"/>
    <property type="evidence" value="ECO:0007669"/>
    <property type="project" value="InterPro"/>
</dbReference>
<name>A0A913ZEJ9_PATMI</name>
<dbReference type="PANTHER" id="PTHR11895:SF151">
    <property type="entry name" value="GLUTAMYL-TRNA(GLN) AMIDOTRANSFERASE SUBUNIT A"/>
    <property type="match status" value="1"/>
</dbReference>
<dbReference type="InterPro" id="IPR020556">
    <property type="entry name" value="Amidase_CS"/>
</dbReference>
<accession>A0A913ZEJ9</accession>